<dbReference type="AlphaFoldDB" id="A0A9P6BC05"/>
<keyword evidence="4" id="KW-1185">Reference proteome</keyword>
<feature type="compositionally biased region" description="Polar residues" evidence="2">
    <location>
        <begin position="11"/>
        <end position="22"/>
    </location>
</feature>
<gene>
    <name evidence="3" type="ORF">BS47DRAFT_1323666</name>
</gene>
<evidence type="ECO:0008006" key="5">
    <source>
        <dbReference type="Google" id="ProtNLM"/>
    </source>
</evidence>
<dbReference type="GO" id="GO:0006623">
    <property type="term" value="P:protein targeting to vacuole"/>
    <property type="evidence" value="ECO:0007669"/>
    <property type="project" value="TreeGrafter"/>
</dbReference>
<evidence type="ECO:0000313" key="3">
    <source>
        <dbReference type="EMBL" id="KAF9520590.1"/>
    </source>
</evidence>
<dbReference type="GO" id="GO:0007039">
    <property type="term" value="P:protein catabolic process in the vacuole"/>
    <property type="evidence" value="ECO:0007669"/>
    <property type="project" value="TreeGrafter"/>
</dbReference>
<dbReference type="InterPro" id="IPR018618">
    <property type="entry name" value="GID4/10-like"/>
</dbReference>
<protein>
    <recommendedName>
        <fullName evidence="5">Vacuolar import and degradation protein-domain-containing protein</fullName>
    </recommendedName>
</protein>
<dbReference type="PANTHER" id="PTHR14534">
    <property type="entry name" value="VACUOLAR IMPORT AND DEGRADATION PROTEIN 24"/>
    <property type="match status" value="1"/>
</dbReference>
<dbReference type="GO" id="GO:0005773">
    <property type="term" value="C:vacuole"/>
    <property type="evidence" value="ECO:0007669"/>
    <property type="project" value="GOC"/>
</dbReference>
<reference evidence="3" key="1">
    <citation type="journal article" date="2020" name="Nat. Commun.">
        <title>Large-scale genome sequencing of mycorrhizal fungi provides insights into the early evolution of symbiotic traits.</title>
        <authorList>
            <person name="Miyauchi S."/>
            <person name="Kiss E."/>
            <person name="Kuo A."/>
            <person name="Drula E."/>
            <person name="Kohler A."/>
            <person name="Sanchez-Garcia M."/>
            <person name="Morin E."/>
            <person name="Andreopoulos B."/>
            <person name="Barry K.W."/>
            <person name="Bonito G."/>
            <person name="Buee M."/>
            <person name="Carver A."/>
            <person name="Chen C."/>
            <person name="Cichocki N."/>
            <person name="Clum A."/>
            <person name="Culley D."/>
            <person name="Crous P.W."/>
            <person name="Fauchery L."/>
            <person name="Girlanda M."/>
            <person name="Hayes R.D."/>
            <person name="Keri Z."/>
            <person name="LaButti K."/>
            <person name="Lipzen A."/>
            <person name="Lombard V."/>
            <person name="Magnuson J."/>
            <person name="Maillard F."/>
            <person name="Murat C."/>
            <person name="Nolan M."/>
            <person name="Ohm R.A."/>
            <person name="Pangilinan J."/>
            <person name="Pereira M.F."/>
            <person name="Perotto S."/>
            <person name="Peter M."/>
            <person name="Pfister S."/>
            <person name="Riley R."/>
            <person name="Sitrit Y."/>
            <person name="Stielow J.B."/>
            <person name="Szollosi G."/>
            <person name="Zifcakova L."/>
            <person name="Stursova M."/>
            <person name="Spatafora J.W."/>
            <person name="Tedersoo L."/>
            <person name="Vaario L.M."/>
            <person name="Yamada A."/>
            <person name="Yan M."/>
            <person name="Wang P."/>
            <person name="Xu J."/>
            <person name="Bruns T."/>
            <person name="Baldrian P."/>
            <person name="Vilgalys R."/>
            <person name="Dunand C."/>
            <person name="Henrissat B."/>
            <person name="Grigoriev I.V."/>
            <person name="Hibbett D."/>
            <person name="Nagy L.G."/>
            <person name="Martin F.M."/>
        </authorList>
    </citation>
    <scope>NUCLEOTIDE SEQUENCE</scope>
    <source>
        <strain evidence="3">UP504</strain>
    </source>
</reference>
<name>A0A9P6BC05_9AGAM</name>
<evidence type="ECO:0000256" key="1">
    <source>
        <dbReference type="ARBA" id="ARBA00061469"/>
    </source>
</evidence>
<dbReference type="PANTHER" id="PTHR14534:SF3">
    <property type="entry name" value="GID COMPLEX SUBUNIT 4 HOMOLOG"/>
    <property type="match status" value="1"/>
</dbReference>
<dbReference type="Pfam" id="PF09783">
    <property type="entry name" value="Vac_ImportDeg"/>
    <property type="match status" value="1"/>
</dbReference>
<sequence length="373" mass="41520">MRPEQLVREPQTVNADGSHQTQAAKTCPVCLAPNALPPFLDASCLCSEHSRAPLQRRLDFPAARETLKAVEIPRDPTLAPSSENPRPIESGERQGINIPQPRYRLESGSGRSNSEHDLSDLHIPQSSPSSSPPTSPRSERGHSPSFSGSPPERGWVPRPPAVPTSPESFVEESPYTDITRLRVKSEGRGALYPGSVFSGSQRSGANSYDVTVTIVDVDLSSSVLCGYLRIQNLTDDYPELTTYFDAEIIGSRFGFITADEWGASEAEDLKHWGRFPAFRPLKGELRKPHLTIRDRDRGVVFMRWKERFLVPNHKTKEINGASFAGFYYVAVTDAAEEASASMTGYYFHPHSEPYQQLTLRHIPNRMTSSFEFC</sequence>
<accession>A0A9P6BC05</accession>
<comment type="similarity">
    <text evidence="1">Belongs to the GID4/VID24 family.</text>
</comment>
<comment type="caution">
    <text evidence="3">The sequence shown here is derived from an EMBL/GenBank/DDBJ whole genome shotgun (WGS) entry which is preliminary data.</text>
</comment>
<proteinExistence type="inferred from homology"/>
<evidence type="ECO:0000313" key="4">
    <source>
        <dbReference type="Proteomes" id="UP000886523"/>
    </source>
</evidence>
<dbReference type="EMBL" id="MU128911">
    <property type="protein sequence ID" value="KAF9520590.1"/>
    <property type="molecule type" value="Genomic_DNA"/>
</dbReference>
<evidence type="ECO:0000256" key="2">
    <source>
        <dbReference type="SAM" id="MobiDB-lite"/>
    </source>
</evidence>
<dbReference type="Proteomes" id="UP000886523">
    <property type="component" value="Unassembled WGS sequence"/>
</dbReference>
<dbReference type="GO" id="GO:0045721">
    <property type="term" value="P:negative regulation of gluconeogenesis"/>
    <property type="evidence" value="ECO:0007669"/>
    <property type="project" value="TreeGrafter"/>
</dbReference>
<organism evidence="3 4">
    <name type="scientific">Hydnum rufescens UP504</name>
    <dbReference type="NCBI Taxonomy" id="1448309"/>
    <lineage>
        <taxon>Eukaryota</taxon>
        <taxon>Fungi</taxon>
        <taxon>Dikarya</taxon>
        <taxon>Basidiomycota</taxon>
        <taxon>Agaricomycotina</taxon>
        <taxon>Agaricomycetes</taxon>
        <taxon>Cantharellales</taxon>
        <taxon>Hydnaceae</taxon>
        <taxon>Hydnum</taxon>
    </lineage>
</organism>
<dbReference type="GO" id="GO:0043161">
    <property type="term" value="P:proteasome-mediated ubiquitin-dependent protein catabolic process"/>
    <property type="evidence" value="ECO:0007669"/>
    <property type="project" value="TreeGrafter"/>
</dbReference>
<dbReference type="OrthoDB" id="62at2759"/>
<feature type="region of interest" description="Disordered" evidence="2">
    <location>
        <begin position="1"/>
        <end position="22"/>
    </location>
</feature>
<dbReference type="GO" id="GO:0034657">
    <property type="term" value="C:GID complex"/>
    <property type="evidence" value="ECO:0007669"/>
    <property type="project" value="TreeGrafter"/>
</dbReference>
<feature type="region of interest" description="Disordered" evidence="2">
    <location>
        <begin position="69"/>
        <end position="174"/>
    </location>
</feature>